<evidence type="ECO:0000256" key="1">
    <source>
        <dbReference type="SAM" id="MobiDB-lite"/>
    </source>
</evidence>
<comment type="caution">
    <text evidence="2">The sequence shown here is derived from an EMBL/GenBank/DDBJ whole genome shotgun (WGS) entry which is preliminary data.</text>
</comment>
<dbReference type="AlphaFoldDB" id="A0A2T4DUZ5"/>
<proteinExistence type="predicted"/>
<reference evidence="2 3" key="1">
    <citation type="submission" date="2018-03" db="EMBL/GenBank/DDBJ databases">
        <title>Cross-interface Injection: A General Nanoliter Liquid Handling Method Applied to Single Cells Genome Amplification Automated Nanoliter Liquid Handling Applied to Single Cell Multiple Displacement Amplification.</title>
        <authorList>
            <person name="Yun J."/>
            <person name="Xu P."/>
            <person name="Xu J."/>
            <person name="Dai X."/>
            <person name="Wang Y."/>
            <person name="Zheng X."/>
            <person name="Cao C."/>
            <person name="Yi Q."/>
            <person name="Zhu Y."/>
            <person name="Wang L."/>
            <person name="Dong Z."/>
            <person name="Huang Y."/>
            <person name="Huang L."/>
            <person name="Du W."/>
        </authorList>
    </citation>
    <scope>NUCLEOTIDE SEQUENCE [LARGE SCALE GENOMIC DNA]</scope>
    <source>
        <strain evidence="2 3">Z-D1-2</strain>
    </source>
</reference>
<protein>
    <submittedName>
        <fullName evidence="2">Uncharacterized protein</fullName>
    </submittedName>
</protein>
<name>A0A2T4DUZ5_9BACT</name>
<feature type="compositionally biased region" description="Basic residues" evidence="1">
    <location>
        <begin position="109"/>
        <end position="118"/>
    </location>
</feature>
<evidence type="ECO:0000313" key="2">
    <source>
        <dbReference type="EMBL" id="PTB97627.1"/>
    </source>
</evidence>
<feature type="region of interest" description="Disordered" evidence="1">
    <location>
        <begin position="99"/>
        <end position="118"/>
    </location>
</feature>
<accession>A0A2T4DUZ5</accession>
<gene>
    <name evidence="2" type="ORF">C9994_01975</name>
</gene>
<dbReference type="Proteomes" id="UP000240608">
    <property type="component" value="Unassembled WGS sequence"/>
</dbReference>
<sequence>MSKKDIKRGENKAIEYPVIYSYIYEREKEDILRLAEKFKNTRRRKDEKIDENRIIVGYKIESGKAVPIYESRKELQKVVGLRKGTKVAVRKSGVTVQRINTNKRSAATVKRKSTNNKK</sequence>
<dbReference type="EMBL" id="PYVU01000009">
    <property type="protein sequence ID" value="PTB97627.1"/>
    <property type="molecule type" value="Genomic_DNA"/>
</dbReference>
<organism evidence="2 3">
    <name type="scientific">Marivirga lumbricoides</name>
    <dbReference type="NCBI Taxonomy" id="1046115"/>
    <lineage>
        <taxon>Bacteria</taxon>
        <taxon>Pseudomonadati</taxon>
        <taxon>Bacteroidota</taxon>
        <taxon>Cytophagia</taxon>
        <taxon>Cytophagales</taxon>
        <taxon>Marivirgaceae</taxon>
        <taxon>Marivirga</taxon>
    </lineage>
</organism>
<evidence type="ECO:0000313" key="3">
    <source>
        <dbReference type="Proteomes" id="UP000240608"/>
    </source>
</evidence>